<evidence type="ECO:0000313" key="1">
    <source>
        <dbReference type="Ensembl" id="ENSCVAP00000020852.1"/>
    </source>
</evidence>
<name>A0A3Q2DNB1_CYPVA</name>
<evidence type="ECO:0000313" key="2">
    <source>
        <dbReference type="Proteomes" id="UP000265020"/>
    </source>
</evidence>
<dbReference type="Proteomes" id="UP000265020">
    <property type="component" value="Unassembled WGS sequence"/>
</dbReference>
<reference evidence="1" key="2">
    <citation type="submission" date="2025-09" db="UniProtKB">
        <authorList>
            <consortium name="Ensembl"/>
        </authorList>
    </citation>
    <scope>IDENTIFICATION</scope>
</reference>
<organism evidence="1 2">
    <name type="scientific">Cyprinodon variegatus</name>
    <name type="common">Sheepshead minnow</name>
    <dbReference type="NCBI Taxonomy" id="28743"/>
    <lineage>
        <taxon>Eukaryota</taxon>
        <taxon>Metazoa</taxon>
        <taxon>Chordata</taxon>
        <taxon>Craniata</taxon>
        <taxon>Vertebrata</taxon>
        <taxon>Euteleostomi</taxon>
        <taxon>Actinopterygii</taxon>
        <taxon>Neopterygii</taxon>
        <taxon>Teleostei</taxon>
        <taxon>Neoteleostei</taxon>
        <taxon>Acanthomorphata</taxon>
        <taxon>Ovalentaria</taxon>
        <taxon>Atherinomorphae</taxon>
        <taxon>Cyprinodontiformes</taxon>
        <taxon>Cyprinodontidae</taxon>
        <taxon>Cyprinodon</taxon>
    </lineage>
</organism>
<protein>
    <submittedName>
        <fullName evidence="1">Uncharacterized protein</fullName>
    </submittedName>
</protein>
<keyword evidence="2" id="KW-1185">Reference proteome</keyword>
<dbReference type="Ensembl" id="ENSCVAT00000013273.1">
    <property type="protein sequence ID" value="ENSCVAP00000020852.1"/>
    <property type="gene ID" value="ENSCVAG00000002519.1"/>
</dbReference>
<reference evidence="1" key="1">
    <citation type="submission" date="2025-08" db="UniProtKB">
        <authorList>
            <consortium name="Ensembl"/>
        </authorList>
    </citation>
    <scope>IDENTIFICATION</scope>
</reference>
<dbReference type="AlphaFoldDB" id="A0A3Q2DNB1"/>
<sequence length="85" mass="9455">MKCSCTVLSRDDFAWPDDVTQHVLTNVLTLFAKAHLNQSIVFWNRDCRNGFMIWACFAVRGSGHLEPIEQTFNSAAAHLSGSGPD</sequence>
<accession>A0A3Q2DNB1</accession>
<proteinExistence type="predicted"/>